<keyword evidence="3 6" id="KW-1133">Transmembrane helix</keyword>
<dbReference type="InterPro" id="IPR001902">
    <property type="entry name" value="SLC26A/SulP_fam"/>
</dbReference>
<keyword evidence="9" id="KW-1185">Reference proteome</keyword>
<dbReference type="Pfam" id="PF01740">
    <property type="entry name" value="STAS"/>
    <property type="match status" value="1"/>
</dbReference>
<dbReference type="AlphaFoldDB" id="A0A4W4DTG7"/>
<dbReference type="Proteomes" id="UP000314983">
    <property type="component" value="Chromosome 7"/>
</dbReference>
<dbReference type="InterPro" id="IPR036513">
    <property type="entry name" value="STAS_dom_sf"/>
</dbReference>
<evidence type="ECO:0000256" key="2">
    <source>
        <dbReference type="ARBA" id="ARBA00022692"/>
    </source>
</evidence>
<dbReference type="SUPFAM" id="SSF52091">
    <property type="entry name" value="SpoIIaa-like"/>
    <property type="match status" value="1"/>
</dbReference>
<evidence type="ECO:0000313" key="9">
    <source>
        <dbReference type="Proteomes" id="UP000314983"/>
    </source>
</evidence>
<evidence type="ECO:0000256" key="5">
    <source>
        <dbReference type="SAM" id="MobiDB-lite"/>
    </source>
</evidence>
<reference evidence="9" key="1">
    <citation type="journal article" date="2014" name="Science">
        <title>Nonhuman genetics. Genomic basis for the convergent evolution of electric organs.</title>
        <authorList>
            <person name="Gallant J.R."/>
            <person name="Traeger L.L."/>
            <person name="Volkening J.D."/>
            <person name="Moffett H."/>
            <person name="Chen P.H."/>
            <person name="Novina C.D."/>
            <person name="Phillips G.N.Jr."/>
            <person name="Anand R."/>
            <person name="Wells G.B."/>
            <person name="Pinch M."/>
            <person name="Guth R."/>
            <person name="Unguez G.A."/>
            <person name="Albert J.S."/>
            <person name="Zakon H.H."/>
            <person name="Samanta M.P."/>
            <person name="Sussman M.R."/>
        </authorList>
    </citation>
    <scope>NUCLEOTIDE SEQUENCE [LARGE SCALE GENOMIC DNA]</scope>
</reference>
<feature type="transmembrane region" description="Helical" evidence="6">
    <location>
        <begin position="220"/>
        <end position="237"/>
    </location>
</feature>
<feature type="transmembrane region" description="Helical" evidence="6">
    <location>
        <begin position="112"/>
        <end position="130"/>
    </location>
</feature>
<reference evidence="8" key="5">
    <citation type="submission" date="2025-09" db="UniProtKB">
        <authorList>
            <consortium name="Ensembl"/>
        </authorList>
    </citation>
    <scope>IDENTIFICATION</scope>
</reference>
<evidence type="ECO:0000256" key="6">
    <source>
        <dbReference type="SAM" id="Phobius"/>
    </source>
</evidence>
<comment type="subcellular location">
    <subcellularLocation>
        <location evidence="1">Membrane</location>
        <topology evidence="1">Multi-pass membrane protein</topology>
    </subcellularLocation>
</comment>
<reference evidence="8" key="4">
    <citation type="submission" date="2025-08" db="UniProtKB">
        <authorList>
            <consortium name="Ensembl"/>
        </authorList>
    </citation>
    <scope>IDENTIFICATION</scope>
</reference>
<dbReference type="Gene3D" id="3.30.750.24">
    <property type="entry name" value="STAS domain"/>
    <property type="match status" value="1"/>
</dbReference>
<feature type="transmembrane region" description="Helical" evidence="6">
    <location>
        <begin position="244"/>
        <end position="262"/>
    </location>
</feature>
<evidence type="ECO:0000256" key="4">
    <source>
        <dbReference type="ARBA" id="ARBA00023136"/>
    </source>
</evidence>
<feature type="transmembrane region" description="Helical" evidence="6">
    <location>
        <begin position="345"/>
        <end position="368"/>
    </location>
</feature>
<organism evidence="8 9">
    <name type="scientific">Electrophorus electricus</name>
    <name type="common">Electric eel</name>
    <name type="synonym">Gymnotus electricus</name>
    <dbReference type="NCBI Taxonomy" id="8005"/>
    <lineage>
        <taxon>Eukaryota</taxon>
        <taxon>Metazoa</taxon>
        <taxon>Chordata</taxon>
        <taxon>Craniata</taxon>
        <taxon>Vertebrata</taxon>
        <taxon>Euteleostomi</taxon>
        <taxon>Actinopterygii</taxon>
        <taxon>Neopterygii</taxon>
        <taxon>Teleostei</taxon>
        <taxon>Ostariophysi</taxon>
        <taxon>Gymnotiformes</taxon>
        <taxon>Gymnotoidei</taxon>
        <taxon>Gymnotidae</taxon>
        <taxon>Electrophorus</taxon>
    </lineage>
</organism>
<keyword evidence="4 6" id="KW-0472">Membrane</keyword>
<proteinExistence type="predicted"/>
<feature type="region of interest" description="Disordered" evidence="5">
    <location>
        <begin position="702"/>
        <end position="724"/>
    </location>
</feature>
<name>A0A4W4DTG7_ELEEL</name>
<accession>A0A4W4DTG7</accession>
<feature type="transmembrane region" description="Helical" evidence="6">
    <location>
        <begin position="162"/>
        <end position="188"/>
    </location>
</feature>
<dbReference type="PROSITE" id="PS01130">
    <property type="entry name" value="SLC26A"/>
    <property type="match status" value="1"/>
</dbReference>
<dbReference type="GeneTree" id="ENSGT01150000286920"/>
<feature type="transmembrane region" description="Helical" evidence="6">
    <location>
        <begin position="439"/>
        <end position="464"/>
    </location>
</feature>
<evidence type="ECO:0000259" key="7">
    <source>
        <dbReference type="PROSITE" id="PS50801"/>
    </source>
</evidence>
<protein>
    <recommendedName>
        <fullName evidence="7">STAS domain-containing protein</fullName>
    </recommendedName>
</protein>
<dbReference type="InterPro" id="IPR011547">
    <property type="entry name" value="SLC26A/SulP_dom"/>
</dbReference>
<sequence length="724" mass="79136">SSMMDVQNQYCVSRPIYSIRADVQLTFYRCSTKRVWNIVKMYFPVLGWLPIYQIKQWLPGDIVAGITTGMVCALQGLAYSLLVNVAPVYGLYAAFFPILTYFILGTSRHLSVGPFPVTCLMVGAVVLTLAPDSNFMQPGNTTGVNGTTVMVLNAAARDTQRLAIAMSMTVLIGVFQVAMGVVQLGFLVRYLSDPLVGGFTTAAALQVVVSQLKIIFNVPVGNYNGILSLFYTIGDVFKNIKQTNLVDLVAAVLTIIVVMVVKEINAKFQKTLPVPIPIEVFVTIIDAGVSYALNLSGHYGADVSLFSSIAGSSFSTGVVSYAIAISVAKVYAAKHELTVDGNQELLAFGISNIFCGAFSGFVATTALSRTAIQESTGGKTQVAGLISALMVFIVIMALGPLLQPLQKSVLGGIVVANLKGMFMQVLDIPILWRKNKTDCFIWVFTCISCIVLGLDIGLLTGLVFELATVVIRTQFPSCASLGNAPSTDIYKNMKDYKAITEIPGIKVFKCTAPIYFANIEYLKDQIKHKVGFDAVRVFKKRNKALKKIHRLIKKGKLKFTEPLGVDNEAFEREQDPELVKEFEQDMKGGTSPNTEVEVQVDWTSVLPVNVNVPKVNIHSLVMDFSAVSFLDVMAAKSLKLILKEFLRIGVSVYIAGCDDEIIMKLEAMGFFDEVVNRGMLFLSVHDAILYIKMETSDNLDDPMADKVGGTDNDNIRHSHLKKKP</sequence>
<feature type="transmembrane region" description="Helical" evidence="6">
    <location>
        <begin position="305"/>
        <end position="325"/>
    </location>
</feature>
<dbReference type="InterPro" id="IPR018045">
    <property type="entry name" value="S04_transporter_CS"/>
</dbReference>
<dbReference type="PROSITE" id="PS50801">
    <property type="entry name" value="STAS"/>
    <property type="match status" value="1"/>
</dbReference>
<evidence type="ECO:0000313" key="8">
    <source>
        <dbReference type="Ensembl" id="ENSEEEP00000002110.2"/>
    </source>
</evidence>
<reference evidence="9" key="2">
    <citation type="journal article" date="2017" name="Sci. Adv.">
        <title>A tail of two voltages: Proteomic comparison of the three electric organs of the electric eel.</title>
        <authorList>
            <person name="Traeger L.L."/>
            <person name="Sabat G."/>
            <person name="Barrett-Wilt G.A."/>
            <person name="Wells G.B."/>
            <person name="Sussman M.R."/>
        </authorList>
    </citation>
    <scope>NUCLEOTIDE SEQUENCE [LARGE SCALE GENOMIC DNA]</scope>
</reference>
<evidence type="ECO:0000256" key="1">
    <source>
        <dbReference type="ARBA" id="ARBA00004141"/>
    </source>
</evidence>
<dbReference type="Ensembl" id="ENSEEET00000002150.2">
    <property type="protein sequence ID" value="ENSEEEP00000002110.2"/>
    <property type="gene ID" value="ENSEEEG00000001290.2"/>
</dbReference>
<dbReference type="InterPro" id="IPR002645">
    <property type="entry name" value="STAS_dom"/>
</dbReference>
<dbReference type="Pfam" id="PF00916">
    <property type="entry name" value="Sulfate_transp"/>
    <property type="match status" value="1"/>
</dbReference>
<gene>
    <name evidence="8" type="primary">SLC26A4</name>
</gene>
<keyword evidence="2 6" id="KW-0812">Transmembrane</keyword>
<dbReference type="PANTHER" id="PTHR11814">
    <property type="entry name" value="SULFATE TRANSPORTER"/>
    <property type="match status" value="1"/>
</dbReference>
<dbReference type="GO" id="GO:0008271">
    <property type="term" value="F:secondary active sulfate transmembrane transporter activity"/>
    <property type="evidence" value="ECO:0007669"/>
    <property type="project" value="InterPro"/>
</dbReference>
<feature type="domain" description="STAS" evidence="7">
    <location>
        <begin position="495"/>
        <end position="691"/>
    </location>
</feature>
<feature type="transmembrane region" description="Helical" evidence="6">
    <location>
        <begin position="380"/>
        <end position="402"/>
    </location>
</feature>
<feature type="transmembrane region" description="Helical" evidence="6">
    <location>
        <begin position="408"/>
        <end position="432"/>
    </location>
</feature>
<reference evidence="8" key="3">
    <citation type="submission" date="2020-05" db="EMBL/GenBank/DDBJ databases">
        <title>Electrophorus electricus (electric eel) genome, fEleEle1, primary haplotype.</title>
        <authorList>
            <person name="Myers G."/>
            <person name="Meyer A."/>
            <person name="Fedrigo O."/>
            <person name="Formenti G."/>
            <person name="Rhie A."/>
            <person name="Tracey A."/>
            <person name="Sims Y."/>
            <person name="Jarvis E.D."/>
        </authorList>
    </citation>
    <scope>NUCLEOTIDE SEQUENCE [LARGE SCALE GENOMIC DNA]</scope>
</reference>
<dbReference type="CDD" id="cd07042">
    <property type="entry name" value="STAS_SulP_like_sulfate_transporter"/>
    <property type="match status" value="1"/>
</dbReference>
<dbReference type="NCBIfam" id="TIGR00815">
    <property type="entry name" value="sulP"/>
    <property type="match status" value="1"/>
</dbReference>
<feature type="transmembrane region" description="Helical" evidence="6">
    <location>
        <begin position="274"/>
        <end position="293"/>
    </location>
</feature>
<evidence type="ECO:0000256" key="3">
    <source>
        <dbReference type="ARBA" id="ARBA00022989"/>
    </source>
</evidence>
<dbReference type="GO" id="GO:0016020">
    <property type="term" value="C:membrane"/>
    <property type="evidence" value="ECO:0007669"/>
    <property type="project" value="UniProtKB-SubCell"/>
</dbReference>